<dbReference type="RefSeq" id="WP_025288921.1">
    <property type="nucleotide sequence ID" value="NZ_JACI01000001.1"/>
</dbReference>
<name>A0A179D1R9_BIBTR</name>
<protein>
    <recommendedName>
        <fullName evidence="3">Lipoprotein</fullName>
    </recommendedName>
</protein>
<organism evidence="1 2">
    <name type="scientific">Bibersteinia trehalosi Y31</name>
    <dbReference type="NCBI Taxonomy" id="1261658"/>
    <lineage>
        <taxon>Bacteria</taxon>
        <taxon>Pseudomonadati</taxon>
        <taxon>Pseudomonadota</taxon>
        <taxon>Gammaproteobacteria</taxon>
        <taxon>Pasteurellales</taxon>
        <taxon>Pasteurellaceae</taxon>
        <taxon>Bibersteinia</taxon>
    </lineage>
</organism>
<gene>
    <name evidence="1" type="ORF">F480_04425</name>
</gene>
<reference evidence="1 2" key="1">
    <citation type="submission" date="2014-01" db="EMBL/GenBank/DDBJ databases">
        <authorList>
            <person name="Zuccon D."/>
        </authorList>
    </citation>
    <scope>NUCLEOTIDE SEQUENCE [LARGE SCALE GENOMIC DNA]</scope>
    <source>
        <strain evidence="1 2">Y31</strain>
    </source>
</reference>
<comment type="caution">
    <text evidence="1">The sequence shown here is derived from an EMBL/GenBank/DDBJ whole genome shotgun (WGS) entry which is preliminary data.</text>
</comment>
<evidence type="ECO:0000313" key="2">
    <source>
        <dbReference type="Proteomes" id="UP000078358"/>
    </source>
</evidence>
<accession>A0A179D1R9</accession>
<dbReference type="EMBL" id="JACI01000001">
    <property type="protein sequence ID" value="OAQ15840.1"/>
    <property type="molecule type" value="Genomic_DNA"/>
</dbReference>
<evidence type="ECO:0008006" key="3">
    <source>
        <dbReference type="Google" id="ProtNLM"/>
    </source>
</evidence>
<dbReference type="Proteomes" id="UP000078358">
    <property type="component" value="Unassembled WGS sequence"/>
</dbReference>
<sequence length="111" mass="12661">MKHSVLILSLLLVGCSSQNTPINIGNSEVLTITDCEKLQIDRQNTENKIENLKNQIHYKNVSNTLEQAAHILGGGFKFEFGETENDRNKKYLEAYTERQTLLNKQISLHCK</sequence>
<dbReference type="PROSITE" id="PS51257">
    <property type="entry name" value="PROKAR_LIPOPROTEIN"/>
    <property type="match status" value="1"/>
</dbReference>
<dbReference type="PATRIC" id="fig|1261658.3.peg.886"/>
<dbReference type="AlphaFoldDB" id="A0A179D1R9"/>
<proteinExistence type="predicted"/>
<evidence type="ECO:0000313" key="1">
    <source>
        <dbReference type="EMBL" id="OAQ15840.1"/>
    </source>
</evidence>